<gene>
    <name evidence="2" type="ORF">EYC80_011056</name>
</gene>
<dbReference type="OrthoDB" id="3433125at2759"/>
<reference evidence="2 3" key="1">
    <citation type="submission" date="2019-06" db="EMBL/GenBank/DDBJ databases">
        <title>Genome Sequence of the Brown Rot Fungal Pathogen Monilinia laxa.</title>
        <authorList>
            <person name="De Miccolis Angelini R.M."/>
            <person name="Landi L."/>
            <person name="Abate D."/>
            <person name="Pollastro S."/>
            <person name="Romanazzi G."/>
            <person name="Faretra F."/>
        </authorList>
    </citation>
    <scope>NUCLEOTIDE SEQUENCE [LARGE SCALE GENOMIC DNA]</scope>
    <source>
        <strain evidence="2 3">Mlax316</strain>
    </source>
</reference>
<feature type="compositionally biased region" description="Basic and acidic residues" evidence="1">
    <location>
        <begin position="76"/>
        <end position="85"/>
    </location>
</feature>
<feature type="compositionally biased region" description="Basic and acidic residues" evidence="1">
    <location>
        <begin position="38"/>
        <end position="48"/>
    </location>
</feature>
<accession>A0A5N6JNU5</accession>
<keyword evidence="3" id="KW-1185">Reference proteome</keyword>
<evidence type="ECO:0000313" key="3">
    <source>
        <dbReference type="Proteomes" id="UP000326757"/>
    </source>
</evidence>
<dbReference type="PANTHER" id="PTHR38887">
    <property type="entry name" value="CHROMOSOME 21, WHOLE GENOME SHOTGUN SEQUENCE"/>
    <property type="match status" value="1"/>
</dbReference>
<feature type="region of interest" description="Disordered" evidence="1">
    <location>
        <begin position="23"/>
        <end position="99"/>
    </location>
</feature>
<dbReference type="PANTHER" id="PTHR38887:SF1">
    <property type="entry name" value="RAS MODIFICATION PROTEIN ERF4"/>
    <property type="match status" value="1"/>
</dbReference>
<feature type="region of interest" description="Disordered" evidence="1">
    <location>
        <begin position="134"/>
        <end position="155"/>
    </location>
</feature>
<dbReference type="AlphaFoldDB" id="A0A5N6JNU5"/>
<evidence type="ECO:0000313" key="2">
    <source>
        <dbReference type="EMBL" id="KAB8290187.1"/>
    </source>
</evidence>
<proteinExistence type="predicted"/>
<dbReference type="InterPro" id="IPR053221">
    <property type="entry name" value="Burnettramic_acid_biosynth"/>
</dbReference>
<protein>
    <submittedName>
        <fullName evidence="2">Uncharacterized protein</fullName>
    </submittedName>
</protein>
<organism evidence="2 3">
    <name type="scientific">Monilinia laxa</name>
    <name type="common">Brown rot fungus</name>
    <name type="synonym">Sclerotinia laxa</name>
    <dbReference type="NCBI Taxonomy" id="61186"/>
    <lineage>
        <taxon>Eukaryota</taxon>
        <taxon>Fungi</taxon>
        <taxon>Dikarya</taxon>
        <taxon>Ascomycota</taxon>
        <taxon>Pezizomycotina</taxon>
        <taxon>Leotiomycetes</taxon>
        <taxon>Helotiales</taxon>
        <taxon>Sclerotiniaceae</taxon>
        <taxon>Monilinia</taxon>
    </lineage>
</organism>
<dbReference type="Proteomes" id="UP000326757">
    <property type="component" value="Unassembled WGS sequence"/>
</dbReference>
<feature type="compositionally biased region" description="Polar residues" evidence="1">
    <location>
        <begin position="367"/>
        <end position="384"/>
    </location>
</feature>
<sequence length="486" mass="53868">MSILVKLIGSGVGLASEAIHHHRKKSATHLKAPADNSESSRADAHSYDDAQPQYVEIPPEEADKMIKNGQALPTSVKEKHEIEKEYENDDSSNTGSERGDEEYWALDEAADRSGPTTPSEDPPQNSNELIDVFIRNHPPPANSDTKPKLPCPVILPQRRPGNKKRGFIRAYAPVLEDCEIDQATFLDFLKTFYLASKYSPWLNVINVAAGIAGFVPSLVSMGVSIATQFAVGVAMELQARSRTNTFLDRINNEFFMPRGLYCLMLTYKPESSTTHASVDISKAIASFVDDTTTGFKKTLKNIKISSGTTYGELEMPEAAPLIFPKLDQIAEVGASDNTQKGNKLKDSGKFVTDYFDRRAQAKYAMENPTSSLATPKPQFSSRYSDPNHPASSGSLISLITGGHINPQAQKLELRAAKEDRRQNKRIKEAYRRGEVITPETEPRKRKPGLVKRILQKDVLYLMVVSYDQESPEYQAGIRSVGEEESI</sequence>
<name>A0A5N6JNU5_MONLA</name>
<dbReference type="EMBL" id="VIGI01000018">
    <property type="protein sequence ID" value="KAB8290187.1"/>
    <property type="molecule type" value="Genomic_DNA"/>
</dbReference>
<comment type="caution">
    <text evidence="2">The sequence shown here is derived from an EMBL/GenBank/DDBJ whole genome shotgun (WGS) entry which is preliminary data.</text>
</comment>
<feature type="region of interest" description="Disordered" evidence="1">
    <location>
        <begin position="365"/>
        <end position="390"/>
    </location>
</feature>
<evidence type="ECO:0000256" key="1">
    <source>
        <dbReference type="SAM" id="MobiDB-lite"/>
    </source>
</evidence>